<dbReference type="InParanoid" id="F5YFR8"/>
<name>F5YFR8_LEAAZ</name>
<feature type="region of interest" description="Disordered" evidence="1">
    <location>
        <begin position="14"/>
        <end position="45"/>
    </location>
</feature>
<sequence>MPYISPYRKYSKYLPQNSTKMPDMSRQAEKAKGGARVGISPSAGHSANRIFAPYWRE</sequence>
<evidence type="ECO:0000313" key="2">
    <source>
        <dbReference type="EMBL" id="AEF82971.1"/>
    </source>
</evidence>
<dbReference type="HOGENOM" id="CLU_2995328_0_0_12"/>
<reference evidence="2 3" key="2">
    <citation type="journal article" date="2011" name="ISME J.">
        <title>RNA-seq reveals cooperative metabolic interactions between two termite-gut spirochete species in co-culture.</title>
        <authorList>
            <person name="Rosenthal A.Z."/>
            <person name="Matson E.G."/>
            <person name="Eldar A."/>
            <person name="Leadbetter J.R."/>
        </authorList>
    </citation>
    <scope>NUCLEOTIDE SEQUENCE [LARGE SCALE GENOMIC DNA]</scope>
    <source>
        <strain evidence="3">ATCC BAA-888 / DSM 13862 / ZAS-9</strain>
    </source>
</reference>
<dbReference type="EMBL" id="CP001841">
    <property type="protein sequence ID" value="AEF82971.1"/>
    <property type="molecule type" value="Genomic_DNA"/>
</dbReference>
<dbReference type="STRING" id="545695.TREAZ_2452"/>
<organism evidence="2 3">
    <name type="scientific">Leadbettera azotonutricia (strain ATCC BAA-888 / DSM 13862 / ZAS-9)</name>
    <name type="common">Treponema azotonutricium</name>
    <dbReference type="NCBI Taxonomy" id="545695"/>
    <lineage>
        <taxon>Bacteria</taxon>
        <taxon>Pseudomonadati</taxon>
        <taxon>Spirochaetota</taxon>
        <taxon>Spirochaetia</taxon>
        <taxon>Spirochaetales</taxon>
        <taxon>Breznakiellaceae</taxon>
        <taxon>Leadbettera</taxon>
    </lineage>
</organism>
<dbReference type="Proteomes" id="UP000009222">
    <property type="component" value="Chromosome"/>
</dbReference>
<dbReference type="KEGG" id="taz:TREAZ_2452"/>
<evidence type="ECO:0000256" key="1">
    <source>
        <dbReference type="SAM" id="MobiDB-lite"/>
    </source>
</evidence>
<proteinExistence type="predicted"/>
<evidence type="ECO:0000313" key="3">
    <source>
        <dbReference type="Proteomes" id="UP000009222"/>
    </source>
</evidence>
<keyword evidence="3" id="KW-1185">Reference proteome</keyword>
<reference evidence="3" key="1">
    <citation type="submission" date="2009-12" db="EMBL/GenBank/DDBJ databases">
        <title>Complete sequence of Treponema azotonutricium strain ZAS-9.</title>
        <authorList>
            <person name="Tetu S.G."/>
            <person name="Matson E."/>
            <person name="Ren Q."/>
            <person name="Seshadri R."/>
            <person name="Elbourne L."/>
            <person name="Hassan K.A."/>
            <person name="Durkin A."/>
            <person name="Radune D."/>
            <person name="Mohamoud Y."/>
            <person name="Shay R."/>
            <person name="Jin S."/>
            <person name="Zhang X."/>
            <person name="Lucey K."/>
            <person name="Ballor N.R."/>
            <person name="Ottesen E."/>
            <person name="Rosenthal R."/>
            <person name="Allen A."/>
            <person name="Leadbetter J.R."/>
            <person name="Paulsen I.T."/>
        </authorList>
    </citation>
    <scope>NUCLEOTIDE SEQUENCE [LARGE SCALE GENOMIC DNA]</scope>
    <source>
        <strain evidence="3">ATCC BAA-888 / DSM 13862 / ZAS-9</strain>
    </source>
</reference>
<dbReference type="AlphaFoldDB" id="F5YFR8"/>
<protein>
    <submittedName>
        <fullName evidence="2">Uncharacterized protein</fullName>
    </submittedName>
</protein>
<gene>
    <name evidence="2" type="ordered locus">TREAZ_2452</name>
</gene>
<accession>F5YFR8</accession>